<proteinExistence type="predicted"/>
<dbReference type="AlphaFoldDB" id="A0A5C3KAB1"/>
<keyword evidence="2" id="KW-1185">Reference proteome</keyword>
<sequence length="71" mass="7709">MVASQCPVPFVAAKSISLAFLSLLVGSEFSREISGHHRHKTFNLSAIRQPVLSAANSRSLLQYSSALAFFD</sequence>
<evidence type="ECO:0000313" key="1">
    <source>
        <dbReference type="EMBL" id="TFK17026.1"/>
    </source>
</evidence>
<name>A0A5C3KAB1_COPMA</name>
<reference evidence="1 2" key="1">
    <citation type="journal article" date="2019" name="Nat. Ecol. Evol.">
        <title>Megaphylogeny resolves global patterns of mushroom evolution.</title>
        <authorList>
            <person name="Varga T."/>
            <person name="Krizsan K."/>
            <person name="Foldi C."/>
            <person name="Dima B."/>
            <person name="Sanchez-Garcia M."/>
            <person name="Sanchez-Ramirez S."/>
            <person name="Szollosi G.J."/>
            <person name="Szarkandi J.G."/>
            <person name="Papp V."/>
            <person name="Albert L."/>
            <person name="Andreopoulos W."/>
            <person name="Angelini C."/>
            <person name="Antonin V."/>
            <person name="Barry K.W."/>
            <person name="Bougher N.L."/>
            <person name="Buchanan P."/>
            <person name="Buyck B."/>
            <person name="Bense V."/>
            <person name="Catcheside P."/>
            <person name="Chovatia M."/>
            <person name="Cooper J."/>
            <person name="Damon W."/>
            <person name="Desjardin D."/>
            <person name="Finy P."/>
            <person name="Geml J."/>
            <person name="Haridas S."/>
            <person name="Hughes K."/>
            <person name="Justo A."/>
            <person name="Karasinski D."/>
            <person name="Kautmanova I."/>
            <person name="Kiss B."/>
            <person name="Kocsube S."/>
            <person name="Kotiranta H."/>
            <person name="LaButti K.M."/>
            <person name="Lechner B.E."/>
            <person name="Liimatainen K."/>
            <person name="Lipzen A."/>
            <person name="Lukacs Z."/>
            <person name="Mihaltcheva S."/>
            <person name="Morgado L.N."/>
            <person name="Niskanen T."/>
            <person name="Noordeloos M.E."/>
            <person name="Ohm R.A."/>
            <person name="Ortiz-Santana B."/>
            <person name="Ovrebo C."/>
            <person name="Racz N."/>
            <person name="Riley R."/>
            <person name="Savchenko A."/>
            <person name="Shiryaev A."/>
            <person name="Soop K."/>
            <person name="Spirin V."/>
            <person name="Szebenyi C."/>
            <person name="Tomsovsky M."/>
            <person name="Tulloss R.E."/>
            <person name="Uehling J."/>
            <person name="Grigoriev I.V."/>
            <person name="Vagvolgyi C."/>
            <person name="Papp T."/>
            <person name="Martin F.M."/>
            <person name="Miettinen O."/>
            <person name="Hibbett D.S."/>
            <person name="Nagy L.G."/>
        </authorList>
    </citation>
    <scope>NUCLEOTIDE SEQUENCE [LARGE SCALE GENOMIC DNA]</scope>
    <source>
        <strain evidence="1 2">CBS 121175</strain>
    </source>
</reference>
<dbReference type="Proteomes" id="UP000307440">
    <property type="component" value="Unassembled WGS sequence"/>
</dbReference>
<protein>
    <submittedName>
        <fullName evidence="1">Uncharacterized protein</fullName>
    </submittedName>
</protein>
<dbReference type="EMBL" id="ML210583">
    <property type="protein sequence ID" value="TFK17026.1"/>
    <property type="molecule type" value="Genomic_DNA"/>
</dbReference>
<organism evidence="1 2">
    <name type="scientific">Coprinopsis marcescibilis</name>
    <name type="common">Agaric fungus</name>
    <name type="synonym">Psathyrella marcescibilis</name>
    <dbReference type="NCBI Taxonomy" id="230819"/>
    <lineage>
        <taxon>Eukaryota</taxon>
        <taxon>Fungi</taxon>
        <taxon>Dikarya</taxon>
        <taxon>Basidiomycota</taxon>
        <taxon>Agaricomycotina</taxon>
        <taxon>Agaricomycetes</taxon>
        <taxon>Agaricomycetidae</taxon>
        <taxon>Agaricales</taxon>
        <taxon>Agaricineae</taxon>
        <taxon>Psathyrellaceae</taxon>
        <taxon>Coprinopsis</taxon>
    </lineage>
</organism>
<gene>
    <name evidence="1" type="ORF">FA15DRAFT_676379</name>
</gene>
<accession>A0A5C3KAB1</accession>
<evidence type="ECO:0000313" key="2">
    <source>
        <dbReference type="Proteomes" id="UP000307440"/>
    </source>
</evidence>